<accession>A0ABU6DDY5</accession>
<dbReference type="PANTHER" id="PTHR43280">
    <property type="entry name" value="ARAC-FAMILY TRANSCRIPTIONAL REGULATOR"/>
    <property type="match status" value="1"/>
</dbReference>
<evidence type="ECO:0000256" key="3">
    <source>
        <dbReference type="ARBA" id="ARBA00023163"/>
    </source>
</evidence>
<dbReference type="PANTHER" id="PTHR43280:SF2">
    <property type="entry name" value="HTH-TYPE TRANSCRIPTIONAL REGULATOR EXSA"/>
    <property type="match status" value="1"/>
</dbReference>
<evidence type="ECO:0000259" key="4">
    <source>
        <dbReference type="PROSITE" id="PS01124"/>
    </source>
</evidence>
<dbReference type="Proteomes" id="UP001355653">
    <property type="component" value="Unassembled WGS sequence"/>
</dbReference>
<organism evidence="5 6">
    <name type="scientific">Paenibacillus chondroitinus</name>
    <dbReference type="NCBI Taxonomy" id="59842"/>
    <lineage>
        <taxon>Bacteria</taxon>
        <taxon>Bacillati</taxon>
        <taxon>Bacillota</taxon>
        <taxon>Bacilli</taxon>
        <taxon>Bacillales</taxon>
        <taxon>Paenibacillaceae</taxon>
        <taxon>Paenibacillus</taxon>
    </lineage>
</organism>
<dbReference type="PRINTS" id="PR00032">
    <property type="entry name" value="HTHARAC"/>
</dbReference>
<proteinExistence type="predicted"/>
<dbReference type="Pfam" id="PF12833">
    <property type="entry name" value="HTH_18"/>
    <property type="match status" value="1"/>
</dbReference>
<gene>
    <name evidence="5" type="ORF">P5G65_18900</name>
</gene>
<evidence type="ECO:0000256" key="1">
    <source>
        <dbReference type="ARBA" id="ARBA00023015"/>
    </source>
</evidence>
<dbReference type="Gene3D" id="1.10.10.60">
    <property type="entry name" value="Homeodomain-like"/>
    <property type="match status" value="2"/>
</dbReference>
<dbReference type="InterPro" id="IPR020449">
    <property type="entry name" value="Tscrpt_reg_AraC-type_HTH"/>
</dbReference>
<reference evidence="5 6" key="1">
    <citation type="submission" date="2023-03" db="EMBL/GenBank/DDBJ databases">
        <title>Bacillus Genome Sequencing.</title>
        <authorList>
            <person name="Dunlap C."/>
        </authorList>
    </citation>
    <scope>NUCLEOTIDE SEQUENCE [LARGE SCALE GENOMIC DNA]</scope>
    <source>
        <strain evidence="5 6">NRS-1351</strain>
    </source>
</reference>
<dbReference type="InterPro" id="IPR009057">
    <property type="entry name" value="Homeodomain-like_sf"/>
</dbReference>
<feature type="domain" description="HTH araC/xylS-type" evidence="4">
    <location>
        <begin position="325"/>
        <end position="423"/>
    </location>
</feature>
<dbReference type="PROSITE" id="PS01124">
    <property type="entry name" value="HTH_ARAC_FAMILY_2"/>
    <property type="match status" value="1"/>
</dbReference>
<dbReference type="SUPFAM" id="SSF46689">
    <property type="entry name" value="Homeodomain-like"/>
    <property type="match status" value="2"/>
</dbReference>
<evidence type="ECO:0000313" key="5">
    <source>
        <dbReference type="EMBL" id="MEB4795974.1"/>
    </source>
</evidence>
<name>A0ABU6DDY5_9BACL</name>
<sequence>MHLRDYFNILIWKMEIFMSEQQLHLSTISTTLFHLTDINTIVLTSSGTVLLNHEHDNIPEFLNSWQKEDIAFLAAEAQISPDQCCKYTNIWGFTYLAKAFRLQEERTKIIVTGPFLLQVPDANNLYTKFKLDQGKRIELEGFYRGMKLISAARVHSMANVFEQIEGISQTDIRELELQTEPVRSPRQSKIELMLQQRDEAFIDLIELRYQIEQEMMQAVQHGDHETLQKVRSKMKNLYDFSERFPNQPVRALRNALIILNTLLRIAAKNANVQPFFLHQISEKFAKQIERTETIDYLHKLMTLMFDEYCRLVRQHAVKGYSPLVQKVVQFISLHYNKPLSLDELSQECHAHPAHISRQFKKETGMTLTDFQQNQRIEEAKPLLRNGDLAIKWIAESIGFDDAGYFTRIFKKIVGMTPTQFQKS</sequence>
<dbReference type="InterPro" id="IPR018060">
    <property type="entry name" value="HTH_AraC"/>
</dbReference>
<evidence type="ECO:0000256" key="2">
    <source>
        <dbReference type="ARBA" id="ARBA00023125"/>
    </source>
</evidence>
<evidence type="ECO:0000313" key="6">
    <source>
        <dbReference type="Proteomes" id="UP001355653"/>
    </source>
</evidence>
<keyword evidence="2" id="KW-0238">DNA-binding</keyword>
<keyword evidence="3" id="KW-0804">Transcription</keyword>
<dbReference type="RefSeq" id="WP_127451546.1">
    <property type="nucleotide sequence ID" value="NZ_JAROBY010000032.1"/>
</dbReference>
<protein>
    <submittedName>
        <fullName evidence="5">AraC family transcriptional regulator</fullName>
    </submittedName>
</protein>
<dbReference type="EMBL" id="JAROBY010000032">
    <property type="protein sequence ID" value="MEB4795974.1"/>
    <property type="molecule type" value="Genomic_DNA"/>
</dbReference>
<dbReference type="InterPro" id="IPR018062">
    <property type="entry name" value="HTH_AraC-typ_CS"/>
</dbReference>
<keyword evidence="1" id="KW-0805">Transcription regulation</keyword>
<comment type="caution">
    <text evidence="5">The sequence shown here is derived from an EMBL/GenBank/DDBJ whole genome shotgun (WGS) entry which is preliminary data.</text>
</comment>
<keyword evidence="6" id="KW-1185">Reference proteome</keyword>
<dbReference type="SMART" id="SM00342">
    <property type="entry name" value="HTH_ARAC"/>
    <property type="match status" value="1"/>
</dbReference>
<dbReference type="PROSITE" id="PS00041">
    <property type="entry name" value="HTH_ARAC_FAMILY_1"/>
    <property type="match status" value="1"/>
</dbReference>